<accession>A0A8S3J3K5</accession>
<dbReference type="Proteomes" id="UP000681967">
    <property type="component" value="Unassembled WGS sequence"/>
</dbReference>
<dbReference type="EMBL" id="CAJOBH010251470">
    <property type="protein sequence ID" value="CAF5139450.1"/>
    <property type="molecule type" value="Genomic_DNA"/>
</dbReference>
<feature type="non-terminal residue" evidence="2">
    <location>
        <position position="1"/>
    </location>
</feature>
<dbReference type="EMBL" id="CAJOBJ010354233">
    <property type="protein sequence ID" value="CAF5212138.1"/>
    <property type="molecule type" value="Genomic_DNA"/>
</dbReference>
<dbReference type="AlphaFoldDB" id="A0A8S3J3K5"/>
<organism evidence="2 3">
    <name type="scientific">Rotaria magnacalcarata</name>
    <dbReference type="NCBI Taxonomy" id="392030"/>
    <lineage>
        <taxon>Eukaryota</taxon>
        <taxon>Metazoa</taxon>
        <taxon>Spiralia</taxon>
        <taxon>Gnathifera</taxon>
        <taxon>Rotifera</taxon>
        <taxon>Eurotatoria</taxon>
        <taxon>Bdelloidea</taxon>
        <taxon>Philodinida</taxon>
        <taxon>Philodinidae</taxon>
        <taxon>Rotaria</taxon>
    </lineage>
</organism>
<gene>
    <name evidence="1" type="ORF">BYL167_LOCUS69916</name>
    <name evidence="2" type="ORF">GIL414_LOCUS80185</name>
</gene>
<evidence type="ECO:0000313" key="3">
    <source>
        <dbReference type="Proteomes" id="UP000681720"/>
    </source>
</evidence>
<comment type="caution">
    <text evidence="2">The sequence shown here is derived from an EMBL/GenBank/DDBJ whole genome shotgun (WGS) entry which is preliminary data.</text>
</comment>
<protein>
    <submittedName>
        <fullName evidence="2">Uncharacterized protein</fullName>
    </submittedName>
</protein>
<sequence length="72" mass="8292">NCIPTDSAFTFSQLREIQSASKLCETNPEEARRLLQSIRGYLVLIPHKFLSKEYLGPRLPAKEILAPAWFWT</sequence>
<evidence type="ECO:0000313" key="1">
    <source>
        <dbReference type="EMBL" id="CAF5139450.1"/>
    </source>
</evidence>
<name>A0A8S3J3K5_9BILA</name>
<dbReference type="Proteomes" id="UP000681720">
    <property type="component" value="Unassembled WGS sequence"/>
</dbReference>
<evidence type="ECO:0000313" key="2">
    <source>
        <dbReference type="EMBL" id="CAF5212138.1"/>
    </source>
</evidence>
<proteinExistence type="predicted"/>
<reference evidence="2" key="1">
    <citation type="submission" date="2021-02" db="EMBL/GenBank/DDBJ databases">
        <authorList>
            <person name="Nowell W R."/>
        </authorList>
    </citation>
    <scope>NUCLEOTIDE SEQUENCE</scope>
</reference>